<comment type="similarity">
    <text evidence="1">Belongs to the 'phage' integrase family.</text>
</comment>
<dbReference type="GO" id="GO:0003677">
    <property type="term" value="F:DNA binding"/>
    <property type="evidence" value="ECO:0007669"/>
    <property type="project" value="UniProtKB-KW"/>
</dbReference>
<protein>
    <submittedName>
        <fullName evidence="5">Tyrosine-type recombinase/integrase</fullName>
    </submittedName>
</protein>
<dbReference type="PANTHER" id="PTHR30349:SF64">
    <property type="entry name" value="PROPHAGE INTEGRASE INTD-RELATED"/>
    <property type="match status" value="1"/>
</dbReference>
<dbReference type="InterPro" id="IPR013762">
    <property type="entry name" value="Integrase-like_cat_sf"/>
</dbReference>
<dbReference type="EMBL" id="JAARYH010000002">
    <property type="protein sequence ID" value="MBC2166222.1"/>
    <property type="molecule type" value="Genomic_DNA"/>
</dbReference>
<dbReference type="SUPFAM" id="SSF56349">
    <property type="entry name" value="DNA breaking-rejoining enzymes"/>
    <property type="match status" value="1"/>
</dbReference>
<dbReference type="InterPro" id="IPR011010">
    <property type="entry name" value="DNA_brk_join_enz"/>
</dbReference>
<dbReference type="InterPro" id="IPR002104">
    <property type="entry name" value="Integrase_catalytic"/>
</dbReference>
<evidence type="ECO:0000313" key="5">
    <source>
        <dbReference type="EMBL" id="MBC2166222.1"/>
    </source>
</evidence>
<keyword evidence="2" id="KW-0238">DNA-binding</keyword>
<name>A0A7X1D4Y1_9LIST</name>
<dbReference type="Pfam" id="PF00589">
    <property type="entry name" value="Phage_integrase"/>
    <property type="match status" value="1"/>
</dbReference>
<dbReference type="GO" id="GO:0006310">
    <property type="term" value="P:DNA recombination"/>
    <property type="evidence" value="ECO:0007669"/>
    <property type="project" value="UniProtKB-KW"/>
</dbReference>
<sequence length="321" mass="35976">MTKKLGIFDVNVLVSGETKAKAPTPSKRRTIKASLGTVVMQMRAAKLAERTVGDYETYVKSFVDATGHTYLDEIDVASIYVWLASMEVSNNTLLIRLKCFKAFLGKCFNNGWIKERFWHTVNVKVDKQIKRGTTDEQIAQVLSVIDMSTFVGLRDAVAVVMLYRTGLRVGSLVSVLESDIDSTANTITLQGAQLKNRKPLVLPLPPELVDMVEVLIEQNDIIRSHYGMSNNYLFINKDGTQISPTSRHNTIQRRIRGYSQKYGIPDINPHALRRGFAKALLNKGADIVLISKALGHSDLSVTTQYLYFESREIVDSLRGYL</sequence>
<proteinExistence type="inferred from homology"/>
<evidence type="ECO:0000259" key="4">
    <source>
        <dbReference type="PROSITE" id="PS51898"/>
    </source>
</evidence>
<dbReference type="InterPro" id="IPR010998">
    <property type="entry name" value="Integrase_recombinase_N"/>
</dbReference>
<comment type="caution">
    <text evidence="5">The sequence shown here is derived from an EMBL/GenBank/DDBJ whole genome shotgun (WGS) entry which is preliminary data.</text>
</comment>
<dbReference type="PROSITE" id="PS51898">
    <property type="entry name" value="TYR_RECOMBINASE"/>
    <property type="match status" value="1"/>
</dbReference>
<dbReference type="RefSeq" id="WP_185576108.1">
    <property type="nucleotide sequence ID" value="NZ_JAARYH010000002.1"/>
</dbReference>
<dbReference type="Gene3D" id="1.10.443.10">
    <property type="entry name" value="Intergrase catalytic core"/>
    <property type="match status" value="1"/>
</dbReference>
<dbReference type="AlphaFoldDB" id="A0A7X1D4Y1"/>
<dbReference type="Proteomes" id="UP000519573">
    <property type="component" value="Unassembled WGS sequence"/>
</dbReference>
<gene>
    <name evidence="5" type="ORF">HCB26_06540</name>
</gene>
<keyword evidence="3" id="KW-0233">DNA recombination</keyword>
<feature type="domain" description="Tyr recombinase" evidence="4">
    <location>
        <begin position="127"/>
        <end position="321"/>
    </location>
</feature>
<evidence type="ECO:0000256" key="2">
    <source>
        <dbReference type="ARBA" id="ARBA00023125"/>
    </source>
</evidence>
<dbReference type="InterPro" id="IPR050090">
    <property type="entry name" value="Tyrosine_recombinase_XerCD"/>
</dbReference>
<dbReference type="PANTHER" id="PTHR30349">
    <property type="entry name" value="PHAGE INTEGRASE-RELATED"/>
    <property type="match status" value="1"/>
</dbReference>
<evidence type="ECO:0000313" key="6">
    <source>
        <dbReference type="Proteomes" id="UP000519573"/>
    </source>
</evidence>
<accession>A0A7X1D4Y1</accession>
<evidence type="ECO:0000256" key="1">
    <source>
        <dbReference type="ARBA" id="ARBA00008857"/>
    </source>
</evidence>
<reference evidence="5 6" key="1">
    <citation type="submission" date="2020-03" db="EMBL/GenBank/DDBJ databases">
        <title>Soil Listeria distribution.</title>
        <authorList>
            <person name="Liao J."/>
            <person name="Wiedmann M."/>
        </authorList>
    </citation>
    <scope>NUCLEOTIDE SEQUENCE [LARGE SCALE GENOMIC DNA]</scope>
    <source>
        <strain evidence="5 6">FSL L7-0245</strain>
    </source>
</reference>
<organism evidence="5 6">
    <name type="scientific">Listeria booriae</name>
    <dbReference type="NCBI Taxonomy" id="1552123"/>
    <lineage>
        <taxon>Bacteria</taxon>
        <taxon>Bacillati</taxon>
        <taxon>Bacillota</taxon>
        <taxon>Bacilli</taxon>
        <taxon>Bacillales</taxon>
        <taxon>Listeriaceae</taxon>
        <taxon>Listeria</taxon>
    </lineage>
</organism>
<dbReference type="GO" id="GO:0015074">
    <property type="term" value="P:DNA integration"/>
    <property type="evidence" value="ECO:0007669"/>
    <property type="project" value="InterPro"/>
</dbReference>
<evidence type="ECO:0000256" key="3">
    <source>
        <dbReference type="ARBA" id="ARBA00023172"/>
    </source>
</evidence>
<dbReference type="Gene3D" id="1.10.150.130">
    <property type="match status" value="1"/>
</dbReference>